<evidence type="ECO:0000256" key="1">
    <source>
        <dbReference type="SAM" id="MobiDB-lite"/>
    </source>
</evidence>
<keyword evidence="3" id="KW-1185">Reference proteome</keyword>
<feature type="region of interest" description="Disordered" evidence="1">
    <location>
        <begin position="119"/>
        <end position="146"/>
    </location>
</feature>
<sequence>MSNRVSPDGLPARPSARPIARVIGRATVGLALAAALVVPLQSVADEPTPTPETATPGAAAPDPAAVAIEALETAEDLLAGAPATGTRGLVPDTGSDSGSAADPTTDVTLALLDVRQSLDDLPASEQDRARRLLSRPSSPGPTDSIGYPVGADRAYCSEHFCVHWAASGHHRPDLTDENANDVPDQVERVAQEAEVVWTKEIYGLGFLPPLSDGTRGNLAPEDRTGLIDIYLGDTGAQGIYGYAETEGRGSRLSGFLVIDDDFEDFPTPPLDSMKVTLAHEFFHLSQFSTDVTEDQWLMEGTATWIEEQVHDDINDNRQYLSLSSLRHQDMPLDHPDGWYGNWIFFEHLTKSYGAGIVQEIWHEARSARVFSFQAIQAALGKHGSSLADDLSRFAGSNTIPAKFYPEGRSYPSARTAGAWTLAWSRPTTGTVRTRIPQLGSKSYSIAPHAALSSKWRLRVTIDAPSYSTRAYLVLHRPGGVTQRKPIRLNSSGNASFSVPFHRGSVTKVSVSLSNTSRRFSCDRGTARSCEGVPRDSNRLFRLRATATS</sequence>
<dbReference type="Proteomes" id="UP000540656">
    <property type="component" value="Unassembled WGS sequence"/>
</dbReference>
<reference evidence="2 3" key="1">
    <citation type="submission" date="2020-07" db="EMBL/GenBank/DDBJ databases">
        <title>Sequencing the genomes of 1000 actinobacteria strains.</title>
        <authorList>
            <person name="Klenk H.-P."/>
        </authorList>
    </citation>
    <scope>NUCLEOTIDE SEQUENCE [LARGE SCALE GENOMIC DNA]</scope>
    <source>
        <strain evidence="2 3">DSM 23819</strain>
    </source>
</reference>
<protein>
    <submittedName>
        <fullName evidence="2">Uncharacterized protein</fullName>
    </submittedName>
</protein>
<dbReference type="EMBL" id="JACCAA010000001">
    <property type="protein sequence ID" value="NYG60531.1"/>
    <property type="molecule type" value="Genomic_DNA"/>
</dbReference>
<comment type="caution">
    <text evidence="2">The sequence shown here is derived from an EMBL/GenBank/DDBJ whole genome shotgun (WGS) entry which is preliminary data.</text>
</comment>
<accession>A0A7Y9S1D8</accession>
<evidence type="ECO:0000313" key="3">
    <source>
        <dbReference type="Proteomes" id="UP000540656"/>
    </source>
</evidence>
<gene>
    <name evidence="2" type="ORF">BJ980_003454</name>
</gene>
<evidence type="ECO:0000313" key="2">
    <source>
        <dbReference type="EMBL" id="NYG60531.1"/>
    </source>
</evidence>
<dbReference type="Pfam" id="PF19527">
    <property type="entry name" value="DUF6055"/>
    <property type="match status" value="1"/>
</dbReference>
<dbReference type="RefSeq" id="WP_179503448.1">
    <property type="nucleotide sequence ID" value="NZ_JACCAA010000001.1"/>
</dbReference>
<feature type="region of interest" description="Disordered" evidence="1">
    <location>
        <begin position="80"/>
        <end position="103"/>
    </location>
</feature>
<proteinExistence type="predicted"/>
<organism evidence="2 3">
    <name type="scientific">Nocardioides daedukensis</name>
    <dbReference type="NCBI Taxonomy" id="634462"/>
    <lineage>
        <taxon>Bacteria</taxon>
        <taxon>Bacillati</taxon>
        <taxon>Actinomycetota</taxon>
        <taxon>Actinomycetes</taxon>
        <taxon>Propionibacteriales</taxon>
        <taxon>Nocardioidaceae</taxon>
        <taxon>Nocardioides</taxon>
    </lineage>
</organism>
<dbReference type="InterPro" id="IPR045690">
    <property type="entry name" value="DUF6055"/>
</dbReference>
<dbReference type="NCBIfam" id="NF045524">
    <property type="entry name" value="MXAN_6640_HExxH"/>
    <property type="match status" value="1"/>
</dbReference>
<dbReference type="AlphaFoldDB" id="A0A7Y9S1D8"/>
<name>A0A7Y9S1D8_9ACTN</name>